<protein>
    <submittedName>
        <fullName evidence="2">Uncharacterized protein</fullName>
    </submittedName>
</protein>
<keyword evidence="3" id="KW-1185">Reference proteome</keyword>
<evidence type="ECO:0000313" key="2">
    <source>
        <dbReference type="EMBL" id="KAK3203435.1"/>
    </source>
</evidence>
<proteinExistence type="predicted"/>
<feature type="chain" id="PRO_5042941913" evidence="1">
    <location>
        <begin position="19"/>
        <end position="115"/>
    </location>
</feature>
<gene>
    <name evidence="2" type="ORF">GRF29_112g1281983</name>
</gene>
<accession>A0AAN6RFI2</accession>
<dbReference type="Proteomes" id="UP001280581">
    <property type="component" value="Unassembled WGS sequence"/>
</dbReference>
<evidence type="ECO:0000313" key="3">
    <source>
        <dbReference type="Proteomes" id="UP001280581"/>
    </source>
</evidence>
<name>A0AAN6RFI2_9PLEO</name>
<organism evidence="2 3">
    <name type="scientific">Pseudopithomyces chartarum</name>
    <dbReference type="NCBI Taxonomy" id="1892770"/>
    <lineage>
        <taxon>Eukaryota</taxon>
        <taxon>Fungi</taxon>
        <taxon>Dikarya</taxon>
        <taxon>Ascomycota</taxon>
        <taxon>Pezizomycotina</taxon>
        <taxon>Dothideomycetes</taxon>
        <taxon>Pleosporomycetidae</taxon>
        <taxon>Pleosporales</taxon>
        <taxon>Massarineae</taxon>
        <taxon>Didymosphaeriaceae</taxon>
        <taxon>Pseudopithomyces</taxon>
    </lineage>
</organism>
<sequence>MKFLTPLTLLSLPLLALSTPIASPEAALEALEGRADKWCTTNTSIDVNCRAGAGSGYDFKRKIKPTDRFGVKCKANGETVGGTKVWDYIPGWNCWVTAYYTNSGCESGVPWCVTG</sequence>
<dbReference type="EMBL" id="WVTA01000011">
    <property type="protein sequence ID" value="KAK3203435.1"/>
    <property type="molecule type" value="Genomic_DNA"/>
</dbReference>
<reference evidence="2 3" key="1">
    <citation type="submission" date="2021-02" db="EMBL/GenBank/DDBJ databases">
        <title>Genome assembly of Pseudopithomyces chartarum.</title>
        <authorList>
            <person name="Jauregui R."/>
            <person name="Singh J."/>
            <person name="Voisey C."/>
        </authorList>
    </citation>
    <scope>NUCLEOTIDE SEQUENCE [LARGE SCALE GENOMIC DNA]</scope>
    <source>
        <strain evidence="2 3">AGR01</strain>
    </source>
</reference>
<feature type="signal peptide" evidence="1">
    <location>
        <begin position="1"/>
        <end position="18"/>
    </location>
</feature>
<comment type="caution">
    <text evidence="2">The sequence shown here is derived from an EMBL/GenBank/DDBJ whole genome shotgun (WGS) entry which is preliminary data.</text>
</comment>
<dbReference type="AlphaFoldDB" id="A0AAN6RFI2"/>
<keyword evidence="1" id="KW-0732">Signal</keyword>
<evidence type="ECO:0000256" key="1">
    <source>
        <dbReference type="SAM" id="SignalP"/>
    </source>
</evidence>